<dbReference type="AlphaFoldDB" id="A0A0D7E3R5"/>
<feature type="compositionally biased region" description="Pro residues" evidence="1">
    <location>
        <begin position="51"/>
        <end position="94"/>
    </location>
</feature>
<evidence type="ECO:0000313" key="3">
    <source>
        <dbReference type="Proteomes" id="UP000032515"/>
    </source>
</evidence>
<dbReference type="Gene3D" id="3.30.1150.10">
    <property type="match status" value="1"/>
</dbReference>
<name>A0A0D7E3R5_RHOPL</name>
<dbReference type="RefSeq" id="WP_044417429.1">
    <property type="nucleotide sequence ID" value="NZ_JXXE01000644.1"/>
</dbReference>
<accession>A0A0D7E3R5</accession>
<dbReference type="OrthoDB" id="7161229at2"/>
<organism evidence="2 3">
    <name type="scientific">Rhodopseudomonas palustris</name>
    <dbReference type="NCBI Taxonomy" id="1076"/>
    <lineage>
        <taxon>Bacteria</taxon>
        <taxon>Pseudomonadati</taxon>
        <taxon>Pseudomonadota</taxon>
        <taxon>Alphaproteobacteria</taxon>
        <taxon>Hyphomicrobiales</taxon>
        <taxon>Nitrobacteraceae</taxon>
        <taxon>Rhodopseudomonas</taxon>
    </lineage>
</organism>
<feature type="region of interest" description="Disordered" evidence="1">
    <location>
        <begin position="50"/>
        <end position="129"/>
    </location>
</feature>
<reference evidence="2 3" key="1">
    <citation type="submission" date="2014-11" db="EMBL/GenBank/DDBJ databases">
        <title>Genomics and ecophysiology of heterotrophic nitrogen fixing bacteria isolated from estuarine surface water.</title>
        <authorList>
            <person name="Bentzon-Tilia M."/>
            <person name="Severin I."/>
            <person name="Hansen L.H."/>
            <person name="Riemann L."/>
        </authorList>
    </citation>
    <scope>NUCLEOTIDE SEQUENCE [LARGE SCALE GENOMIC DNA]</scope>
    <source>
        <strain evidence="2 3">BAL398</strain>
    </source>
</reference>
<sequence>MMPRLPIRSGAAASVVAHLALLGLVLVLAEVHPFATEKVETIAVDVVTPEEAPPAPAPEVTPPTPLPLDQPTPSPTEAAAPPPEPPPEPAQQPPKPKDEPQASAAPPPQADPKPEAAPPPPALPPAIPQQPDLTVKYSVLLGLPPNTDFDAPAETQADISADSVAALRRHLKSCAALPATLSPGDPVKIVLRVALTPDGRLARPPDLIQGSASAKGPALMHGAIDALTRCQPFTMLPADKYQEWKVLDLGFTPQDFRGG</sequence>
<evidence type="ECO:0000256" key="1">
    <source>
        <dbReference type="SAM" id="MobiDB-lite"/>
    </source>
</evidence>
<gene>
    <name evidence="2" type="ORF">OO17_26150</name>
</gene>
<evidence type="ECO:0000313" key="2">
    <source>
        <dbReference type="EMBL" id="KIZ35085.1"/>
    </source>
</evidence>
<dbReference type="EMBL" id="JXXE01000644">
    <property type="protein sequence ID" value="KIZ35085.1"/>
    <property type="molecule type" value="Genomic_DNA"/>
</dbReference>
<feature type="compositionally biased region" description="Pro residues" evidence="1">
    <location>
        <begin position="105"/>
        <end position="128"/>
    </location>
</feature>
<comment type="caution">
    <text evidence="2">The sequence shown here is derived from an EMBL/GenBank/DDBJ whole genome shotgun (WGS) entry which is preliminary data.</text>
</comment>
<protein>
    <recommendedName>
        <fullName evidence="4">Cell envelope biogenesis protein TolA</fullName>
    </recommendedName>
</protein>
<dbReference type="Proteomes" id="UP000032515">
    <property type="component" value="Unassembled WGS sequence"/>
</dbReference>
<proteinExistence type="predicted"/>
<evidence type="ECO:0008006" key="4">
    <source>
        <dbReference type="Google" id="ProtNLM"/>
    </source>
</evidence>
<dbReference type="PATRIC" id="fig|1076.23.peg.1714"/>
<dbReference type="PRINTS" id="PR01217">
    <property type="entry name" value="PRICHEXTENSN"/>
</dbReference>